<dbReference type="AlphaFoldDB" id="A0A7V4WK90"/>
<feature type="region of interest" description="Disordered" evidence="1">
    <location>
        <begin position="1"/>
        <end position="79"/>
    </location>
</feature>
<accession>A0A7V4WK90</accession>
<proteinExistence type="predicted"/>
<sequence length="79" mass="8618">MSMTGEERGWMEVVPPSMPPELTRELQDIAPGLGTPQRVESSGKVSVEAQVHGDTVEGKRILEGYPTPQPFSGKKEKNP</sequence>
<reference evidence="2" key="1">
    <citation type="journal article" date="2020" name="mSystems">
        <title>Genome- and Community-Level Interaction Insights into Carbon Utilization and Element Cycling Functions of Hydrothermarchaeota in Hydrothermal Sediment.</title>
        <authorList>
            <person name="Zhou Z."/>
            <person name="Liu Y."/>
            <person name="Xu W."/>
            <person name="Pan J."/>
            <person name="Luo Z.H."/>
            <person name="Li M."/>
        </authorList>
    </citation>
    <scope>NUCLEOTIDE SEQUENCE [LARGE SCALE GENOMIC DNA]</scope>
    <source>
        <strain evidence="2">SpSt-82</strain>
    </source>
</reference>
<protein>
    <submittedName>
        <fullName evidence="2">Uncharacterized protein</fullName>
    </submittedName>
</protein>
<feature type="compositionally biased region" description="Basic and acidic residues" evidence="1">
    <location>
        <begin position="1"/>
        <end position="10"/>
    </location>
</feature>
<evidence type="ECO:0000313" key="2">
    <source>
        <dbReference type="EMBL" id="HGY38404.1"/>
    </source>
</evidence>
<organism evidence="2">
    <name type="scientific">Candidatus Caldatribacterium saccharofermentans</name>
    <dbReference type="NCBI Taxonomy" id="1454753"/>
    <lineage>
        <taxon>Bacteria</taxon>
        <taxon>Pseudomonadati</taxon>
        <taxon>Atribacterota</taxon>
        <taxon>Atribacteria</taxon>
        <taxon>Atribacterales</taxon>
        <taxon>Candidatus Caldatribacteriaceae</taxon>
        <taxon>Candidatus Caldatribacterium</taxon>
    </lineage>
</organism>
<name>A0A7V4WK90_9BACT</name>
<comment type="caution">
    <text evidence="2">The sequence shown here is derived from an EMBL/GenBank/DDBJ whole genome shotgun (WGS) entry which is preliminary data.</text>
</comment>
<evidence type="ECO:0000256" key="1">
    <source>
        <dbReference type="SAM" id="MobiDB-lite"/>
    </source>
</evidence>
<dbReference type="EMBL" id="DTIY01000007">
    <property type="protein sequence ID" value="HGY38404.1"/>
    <property type="molecule type" value="Genomic_DNA"/>
</dbReference>
<gene>
    <name evidence="2" type="ORF">ENW11_01130</name>
</gene>